<protein>
    <submittedName>
        <fullName evidence="2">Uncharacterized protein</fullName>
    </submittedName>
</protein>
<feature type="region of interest" description="Disordered" evidence="1">
    <location>
        <begin position="165"/>
        <end position="194"/>
    </location>
</feature>
<feature type="compositionally biased region" description="Low complexity" evidence="1">
    <location>
        <begin position="30"/>
        <end position="41"/>
    </location>
</feature>
<evidence type="ECO:0000313" key="2">
    <source>
        <dbReference type="EMBL" id="KAL3826518.1"/>
    </source>
</evidence>
<keyword evidence="3" id="KW-1185">Reference proteome</keyword>
<name>A0ABD3SQE8_9STRA</name>
<reference evidence="2 3" key="1">
    <citation type="submission" date="2024-10" db="EMBL/GenBank/DDBJ databases">
        <title>Updated reference genomes for cyclostephanoid diatoms.</title>
        <authorList>
            <person name="Roberts W.R."/>
            <person name="Alverson A.J."/>
        </authorList>
    </citation>
    <scope>NUCLEOTIDE SEQUENCE [LARGE SCALE GENOMIC DNA]</scope>
    <source>
        <strain evidence="2 3">AJA228-03</strain>
    </source>
</reference>
<dbReference type="AlphaFoldDB" id="A0ABD3SQE8"/>
<proteinExistence type="predicted"/>
<gene>
    <name evidence="2" type="ORF">ACHAXA_004355</name>
</gene>
<sequence length="425" mass="48465">MLLQQGAKTYNGVKSRDAIWRRRQIPLQRTMTDSTSTSMTKSDADGPESDDNTSDYFRNDIVSNTTHLLRRLKLDIFNDGDKFSGKATTKLFRSPFEMERKMMQHNTSLPTTYYRPIDNHAKDRTNSPPMLHVSVPLELPDTVDSSSSKLKSDSYTLTRKQEKLRHYHQKNDMRTVSLVRSASESDNESDDDSVKRMESVTHTFQRNLSVTNRNSKVSAIPLSGIGVDVSVSDYNKDGEYHRSVNTPRDTSCSLTSFIGEIVGLTTPTNKSGDTKTRSPFDVIKKVLCTPYHVSTAFSAKEDYELKSEMDDVRSADADNWSLEYGIQIESDDDESIESSSQREACLGRSTRINDGEVKSNQQPDLSQYRHYHREDFSYCETDADSSYCQPSQFTFADDDRSYAVSSVSFQRSRRFINSPFVRRLR</sequence>
<comment type="caution">
    <text evidence="2">The sequence shown here is derived from an EMBL/GenBank/DDBJ whole genome shotgun (WGS) entry which is preliminary data.</text>
</comment>
<evidence type="ECO:0000256" key="1">
    <source>
        <dbReference type="SAM" id="MobiDB-lite"/>
    </source>
</evidence>
<feature type="region of interest" description="Disordered" evidence="1">
    <location>
        <begin position="23"/>
        <end position="57"/>
    </location>
</feature>
<dbReference type="EMBL" id="JALLPB020000020">
    <property type="protein sequence ID" value="KAL3826518.1"/>
    <property type="molecule type" value="Genomic_DNA"/>
</dbReference>
<dbReference type="Proteomes" id="UP001530377">
    <property type="component" value="Unassembled WGS sequence"/>
</dbReference>
<accession>A0ABD3SQE8</accession>
<organism evidence="2 3">
    <name type="scientific">Cyclostephanos tholiformis</name>
    <dbReference type="NCBI Taxonomy" id="382380"/>
    <lineage>
        <taxon>Eukaryota</taxon>
        <taxon>Sar</taxon>
        <taxon>Stramenopiles</taxon>
        <taxon>Ochrophyta</taxon>
        <taxon>Bacillariophyta</taxon>
        <taxon>Coscinodiscophyceae</taxon>
        <taxon>Thalassiosirophycidae</taxon>
        <taxon>Stephanodiscales</taxon>
        <taxon>Stephanodiscaceae</taxon>
        <taxon>Cyclostephanos</taxon>
    </lineage>
</organism>
<evidence type="ECO:0000313" key="3">
    <source>
        <dbReference type="Proteomes" id="UP001530377"/>
    </source>
</evidence>